<proteinExistence type="predicted"/>
<comment type="caution">
    <text evidence="1">The sequence shown here is derived from an EMBL/GenBank/DDBJ whole genome shotgun (WGS) entry which is preliminary data.</text>
</comment>
<evidence type="ECO:0000313" key="2">
    <source>
        <dbReference type="Proteomes" id="UP000828922"/>
    </source>
</evidence>
<keyword evidence="2" id="KW-1185">Reference proteome</keyword>
<dbReference type="EMBL" id="CM038913">
    <property type="protein sequence ID" value="KAH9557678.1"/>
    <property type="molecule type" value="Genomic_DNA"/>
</dbReference>
<gene>
    <name evidence="1" type="ORF">CY35_07G097300</name>
</gene>
<sequence>MAWEGPGVVASARKLIGVTNPLQAEPGTIHGDFGVEVGQNVVHGTDSPENGEHEIALWFKENGEHEIALWFKDSELMEWEQCITPCLRE</sequence>
<dbReference type="Proteomes" id="UP000828922">
    <property type="component" value="Linkage Group LG07"/>
</dbReference>
<evidence type="ECO:0000313" key="1">
    <source>
        <dbReference type="EMBL" id="KAH9557678.1"/>
    </source>
</evidence>
<reference evidence="2" key="1">
    <citation type="journal article" date="2022" name="New Phytol.">
        <title>Phylogenomic structure and speciation in an emerging model: the Sphagnum magellanicum complex (Bryophyta).</title>
        <authorList>
            <person name="Shaw A.J."/>
            <person name="Piatkowski B."/>
            <person name="Duffy A.M."/>
            <person name="Aguero B."/>
            <person name="Imwattana K."/>
            <person name="Nieto-Lugilde M."/>
            <person name="Healey A."/>
            <person name="Weston D.J."/>
            <person name="Patel M.N."/>
            <person name="Schmutz J."/>
            <person name="Grimwood J."/>
            <person name="Yavitt J.B."/>
            <person name="Hassel K."/>
            <person name="Stenoien H.K."/>
            <person name="Flatberg K.I."/>
            <person name="Bickford C.P."/>
            <person name="Hicks K.A."/>
        </authorList>
    </citation>
    <scope>NUCLEOTIDE SEQUENCE [LARGE SCALE GENOMIC DNA]</scope>
</reference>
<name>A0ACB8HNA5_9BRYO</name>
<protein>
    <submittedName>
        <fullName evidence="1">Uncharacterized protein</fullName>
    </submittedName>
</protein>
<accession>A0ACB8HNA5</accession>
<organism evidence="1 2">
    <name type="scientific">Sphagnum magellanicum</name>
    <dbReference type="NCBI Taxonomy" id="128215"/>
    <lineage>
        <taxon>Eukaryota</taxon>
        <taxon>Viridiplantae</taxon>
        <taxon>Streptophyta</taxon>
        <taxon>Embryophyta</taxon>
        <taxon>Bryophyta</taxon>
        <taxon>Sphagnophytina</taxon>
        <taxon>Sphagnopsida</taxon>
        <taxon>Sphagnales</taxon>
        <taxon>Sphagnaceae</taxon>
        <taxon>Sphagnum</taxon>
    </lineage>
</organism>